<evidence type="ECO:0000313" key="3">
    <source>
        <dbReference type="EMBL" id="PAV02947.1"/>
    </source>
</evidence>
<evidence type="ECO:0000313" key="4">
    <source>
        <dbReference type="Proteomes" id="UP000217784"/>
    </source>
</evidence>
<sequence>MAKKLFIGLIVIIISIVGVSGYVMSQTGGTTPSLKTNNSNLIPAAAMENNNYVSSPKREMCDACAGTGWCRQDICLKCNGTGVIVCKACNGTGECKNGTICPYCHGTGEIICPACHGTGGTRCKFCGGDGYYDPEKGDKKA</sequence>
<evidence type="ECO:0000259" key="2">
    <source>
        <dbReference type="PROSITE" id="PS51188"/>
    </source>
</evidence>
<gene>
    <name evidence="3" type="ORF">ASJ80_03835</name>
</gene>
<dbReference type="PROSITE" id="PS51188">
    <property type="entry name" value="ZF_CR"/>
    <property type="match status" value="1"/>
</dbReference>
<dbReference type="RefSeq" id="WP_069582492.1">
    <property type="nucleotide sequence ID" value="NZ_LMVM01000041.1"/>
</dbReference>
<dbReference type="InterPro" id="IPR001305">
    <property type="entry name" value="HSP_DnaJ_Cys-rich_dom"/>
</dbReference>
<dbReference type="AlphaFoldDB" id="A0A2A2H0N2"/>
<dbReference type="GO" id="GO:0031072">
    <property type="term" value="F:heat shock protein binding"/>
    <property type="evidence" value="ECO:0007669"/>
    <property type="project" value="InterPro"/>
</dbReference>
<feature type="domain" description="CR-type" evidence="2">
    <location>
        <begin position="48"/>
        <end position="135"/>
    </location>
</feature>
<keyword evidence="1" id="KW-0479">Metal-binding</keyword>
<feature type="zinc finger region" description="CR-type" evidence="1">
    <location>
        <begin position="48"/>
        <end position="135"/>
    </location>
</feature>
<dbReference type="EMBL" id="LMVM01000041">
    <property type="protein sequence ID" value="PAV02947.1"/>
    <property type="molecule type" value="Genomic_DNA"/>
</dbReference>
<evidence type="ECO:0000256" key="1">
    <source>
        <dbReference type="PROSITE-ProRule" id="PRU00546"/>
    </source>
</evidence>
<keyword evidence="4" id="KW-1185">Reference proteome</keyword>
<comment type="caution">
    <text evidence="3">The sequence shown here is derived from an EMBL/GenBank/DDBJ whole genome shotgun (WGS) entry which is preliminary data.</text>
</comment>
<dbReference type="Gene3D" id="6.20.20.10">
    <property type="match status" value="2"/>
</dbReference>
<reference evidence="3 4" key="1">
    <citation type="journal article" date="2017" name="BMC Genomics">
        <title>Genomic analysis of methanogenic archaea reveals a shift towards energy conservation.</title>
        <authorList>
            <person name="Gilmore S.P."/>
            <person name="Henske J.K."/>
            <person name="Sexton J.A."/>
            <person name="Solomon K.V."/>
            <person name="Seppala S."/>
            <person name="Yoo J.I."/>
            <person name="Huyett L.M."/>
            <person name="Pressman A."/>
            <person name="Cogan J.Z."/>
            <person name="Kivenson V."/>
            <person name="Peng X."/>
            <person name="Tan Y."/>
            <person name="Valentine D.L."/>
            <person name="O'Malley M.A."/>
        </authorList>
    </citation>
    <scope>NUCLEOTIDE SEQUENCE [LARGE SCALE GENOMIC DNA]</scope>
    <source>
        <strain evidence="3 4">M.o.H.</strain>
    </source>
</reference>
<organism evidence="3 4">
    <name type="scientific">Methanobacterium bryantii</name>
    <dbReference type="NCBI Taxonomy" id="2161"/>
    <lineage>
        <taxon>Archaea</taxon>
        <taxon>Methanobacteriati</taxon>
        <taxon>Methanobacteriota</taxon>
        <taxon>Methanomada group</taxon>
        <taxon>Methanobacteria</taxon>
        <taxon>Methanobacteriales</taxon>
        <taxon>Methanobacteriaceae</taxon>
        <taxon>Methanobacterium</taxon>
    </lineage>
</organism>
<keyword evidence="1" id="KW-0862">Zinc</keyword>
<dbReference type="GO" id="GO:0008270">
    <property type="term" value="F:zinc ion binding"/>
    <property type="evidence" value="ECO:0007669"/>
    <property type="project" value="UniProtKB-KW"/>
</dbReference>
<name>A0A2A2H0N2_METBR</name>
<keyword evidence="1" id="KW-0863">Zinc-finger</keyword>
<accession>A0A2A2H0N2</accession>
<proteinExistence type="predicted"/>
<dbReference type="OrthoDB" id="104452at2157"/>
<protein>
    <recommendedName>
        <fullName evidence="2">CR-type domain-containing protein</fullName>
    </recommendedName>
</protein>
<dbReference type="GO" id="GO:0051082">
    <property type="term" value="F:unfolded protein binding"/>
    <property type="evidence" value="ECO:0007669"/>
    <property type="project" value="InterPro"/>
</dbReference>
<dbReference type="Proteomes" id="UP000217784">
    <property type="component" value="Unassembled WGS sequence"/>
</dbReference>